<evidence type="ECO:0000256" key="1">
    <source>
        <dbReference type="SAM" id="MobiDB-lite"/>
    </source>
</evidence>
<dbReference type="AlphaFoldDB" id="A0A5B7JBC8"/>
<protein>
    <submittedName>
        <fullName evidence="2">Uncharacterized protein</fullName>
    </submittedName>
</protein>
<proteinExistence type="predicted"/>
<gene>
    <name evidence="2" type="ORF">E2C01_088665</name>
</gene>
<evidence type="ECO:0000313" key="2">
    <source>
        <dbReference type="EMBL" id="MPC93532.1"/>
    </source>
</evidence>
<comment type="caution">
    <text evidence="2">The sequence shown here is derived from an EMBL/GenBank/DDBJ whole genome shotgun (WGS) entry which is preliminary data.</text>
</comment>
<dbReference type="EMBL" id="VSRR010095163">
    <property type="protein sequence ID" value="MPC93532.1"/>
    <property type="molecule type" value="Genomic_DNA"/>
</dbReference>
<reference evidence="2 3" key="1">
    <citation type="submission" date="2019-05" db="EMBL/GenBank/DDBJ databases">
        <title>Another draft genome of Portunus trituberculatus and its Hox gene families provides insights of decapod evolution.</title>
        <authorList>
            <person name="Jeong J.-H."/>
            <person name="Song I."/>
            <person name="Kim S."/>
            <person name="Choi T."/>
            <person name="Kim D."/>
            <person name="Ryu S."/>
            <person name="Kim W."/>
        </authorList>
    </citation>
    <scope>NUCLEOTIDE SEQUENCE [LARGE SCALE GENOMIC DNA]</scope>
    <source>
        <tissue evidence="2">Muscle</tissue>
    </source>
</reference>
<name>A0A5B7JBC8_PORTR</name>
<feature type="region of interest" description="Disordered" evidence="1">
    <location>
        <begin position="77"/>
        <end position="99"/>
    </location>
</feature>
<sequence>MHPRIKDKAKRTTDTCLSWRAAERLLRGRKHDQKKREKKCFNQSLVVNAAVSNEALINFLDADRDEKQQVKQRYYSELHSRRHGASSSGARDSNGTQSFKNRARLMKALMYFHLPSAVNPEGPVHGDLKWVLV</sequence>
<accession>A0A5B7JBC8</accession>
<evidence type="ECO:0000313" key="3">
    <source>
        <dbReference type="Proteomes" id="UP000324222"/>
    </source>
</evidence>
<keyword evidence="3" id="KW-1185">Reference proteome</keyword>
<organism evidence="2 3">
    <name type="scientific">Portunus trituberculatus</name>
    <name type="common">Swimming crab</name>
    <name type="synonym">Neptunus trituberculatus</name>
    <dbReference type="NCBI Taxonomy" id="210409"/>
    <lineage>
        <taxon>Eukaryota</taxon>
        <taxon>Metazoa</taxon>
        <taxon>Ecdysozoa</taxon>
        <taxon>Arthropoda</taxon>
        <taxon>Crustacea</taxon>
        <taxon>Multicrustacea</taxon>
        <taxon>Malacostraca</taxon>
        <taxon>Eumalacostraca</taxon>
        <taxon>Eucarida</taxon>
        <taxon>Decapoda</taxon>
        <taxon>Pleocyemata</taxon>
        <taxon>Brachyura</taxon>
        <taxon>Eubrachyura</taxon>
        <taxon>Portunoidea</taxon>
        <taxon>Portunidae</taxon>
        <taxon>Portuninae</taxon>
        <taxon>Portunus</taxon>
    </lineage>
</organism>
<dbReference type="Proteomes" id="UP000324222">
    <property type="component" value="Unassembled WGS sequence"/>
</dbReference>